<evidence type="ECO:0000313" key="3">
    <source>
        <dbReference type="EMBL" id="KAK8497313.1"/>
    </source>
</evidence>
<dbReference type="Pfam" id="PF13952">
    <property type="entry name" value="DUF4216"/>
    <property type="match status" value="1"/>
</dbReference>
<accession>A0ABR2AT94</accession>
<gene>
    <name evidence="3" type="ORF">V6N12_042790</name>
</gene>
<evidence type="ECO:0000259" key="2">
    <source>
        <dbReference type="Pfam" id="PF13952"/>
    </source>
</evidence>
<name>A0ABR2AT94_9ROSI</name>
<dbReference type="InterPro" id="IPR025312">
    <property type="entry name" value="DUF4216"/>
</dbReference>
<dbReference type="EMBL" id="JBBPBM010000316">
    <property type="protein sequence ID" value="KAK8497313.1"/>
    <property type="molecule type" value="Genomic_DNA"/>
</dbReference>
<dbReference type="PANTHER" id="PTHR48258:SF7">
    <property type="entry name" value="DUF4216 DOMAIN-CONTAINING PROTEIN"/>
    <property type="match status" value="1"/>
</dbReference>
<feature type="compositionally biased region" description="Acidic residues" evidence="1">
    <location>
        <begin position="305"/>
        <end position="325"/>
    </location>
</feature>
<evidence type="ECO:0000313" key="4">
    <source>
        <dbReference type="Proteomes" id="UP001472677"/>
    </source>
</evidence>
<protein>
    <recommendedName>
        <fullName evidence="2">DUF4216 domain-containing protein</fullName>
    </recommendedName>
</protein>
<comment type="caution">
    <text evidence="3">The sequence shown here is derived from an EMBL/GenBank/DDBJ whole genome shotgun (WGS) entry which is preliminary data.</text>
</comment>
<keyword evidence="4" id="KW-1185">Reference proteome</keyword>
<feature type="domain" description="DUF4216" evidence="2">
    <location>
        <begin position="196"/>
        <end position="224"/>
    </location>
</feature>
<dbReference type="Proteomes" id="UP001472677">
    <property type="component" value="Unassembled WGS sequence"/>
</dbReference>
<dbReference type="PANTHER" id="PTHR48258">
    <property type="entry name" value="DUF4218 DOMAIN-CONTAINING PROTEIN-RELATED"/>
    <property type="match status" value="1"/>
</dbReference>
<proteinExistence type="predicted"/>
<reference evidence="3 4" key="1">
    <citation type="journal article" date="2024" name="G3 (Bethesda)">
        <title>Genome assembly of Hibiscus sabdariffa L. provides insights into metabolisms of medicinal natural products.</title>
        <authorList>
            <person name="Kim T."/>
        </authorList>
    </citation>
    <scope>NUCLEOTIDE SEQUENCE [LARGE SCALE GENOMIC DNA]</scope>
    <source>
        <strain evidence="3">TK-2024</strain>
        <tissue evidence="3">Old leaves</tissue>
    </source>
</reference>
<evidence type="ECO:0000256" key="1">
    <source>
        <dbReference type="SAM" id="MobiDB-lite"/>
    </source>
</evidence>
<feature type="region of interest" description="Disordered" evidence="1">
    <location>
        <begin position="295"/>
        <end position="325"/>
    </location>
</feature>
<sequence length="325" mass="38018">MGIRPELHATSVGDDRYLCETETSLNRVGRNFEGSESHSHPRLLIFSQAGRPLLGKQYEELSLTEWAQTRMYVLENCEETIIFVDIHKEKLKREDNRNIKKRQAKEFHQWFKIMFVNIQLFNLACGPDKRIFRYTSYLINGWRFNTKERDLQLKSQNSGVFVKGDKSTGNLDYYGVSTDIIQLNYPGDNSVVLFKLRTEEPYVLASQAEQVYYVKDIKDLNWQVAVKTKPCDLYDLPCENVREEPCQKNEELSFRFQEFNVGNDDDDDDVDRTHIERSLVNLDVIIGVEDEGDEFDHDEFTSINNEDDELESINDVDTYNDDDDD</sequence>
<organism evidence="3 4">
    <name type="scientific">Hibiscus sabdariffa</name>
    <name type="common">roselle</name>
    <dbReference type="NCBI Taxonomy" id="183260"/>
    <lineage>
        <taxon>Eukaryota</taxon>
        <taxon>Viridiplantae</taxon>
        <taxon>Streptophyta</taxon>
        <taxon>Embryophyta</taxon>
        <taxon>Tracheophyta</taxon>
        <taxon>Spermatophyta</taxon>
        <taxon>Magnoliopsida</taxon>
        <taxon>eudicotyledons</taxon>
        <taxon>Gunneridae</taxon>
        <taxon>Pentapetalae</taxon>
        <taxon>rosids</taxon>
        <taxon>malvids</taxon>
        <taxon>Malvales</taxon>
        <taxon>Malvaceae</taxon>
        <taxon>Malvoideae</taxon>
        <taxon>Hibiscus</taxon>
    </lineage>
</organism>